<name>A0ABW7RR51_9ACTN</name>
<dbReference type="EMBL" id="JBIRGH010000037">
    <property type="protein sequence ID" value="MFH8589873.1"/>
    <property type="molecule type" value="Genomic_DNA"/>
</dbReference>
<sequence length="57" mass="5875">MAGMAGMAGMVGGDLVEEPGADRIARRLAEQMRPAGPVKDMVGGLIGVGLPERRAVR</sequence>
<gene>
    <name evidence="1" type="ORF">ACH4GP_36805</name>
</gene>
<evidence type="ECO:0000313" key="2">
    <source>
        <dbReference type="Proteomes" id="UP001610990"/>
    </source>
</evidence>
<keyword evidence="2" id="KW-1185">Reference proteome</keyword>
<organism evidence="1 2">
    <name type="scientific">Streptomyces celluloflavus</name>
    <dbReference type="NCBI Taxonomy" id="58344"/>
    <lineage>
        <taxon>Bacteria</taxon>
        <taxon>Bacillati</taxon>
        <taxon>Actinomycetota</taxon>
        <taxon>Actinomycetes</taxon>
        <taxon>Kitasatosporales</taxon>
        <taxon>Streptomycetaceae</taxon>
        <taxon>Streptomyces</taxon>
    </lineage>
</organism>
<evidence type="ECO:0000313" key="1">
    <source>
        <dbReference type="EMBL" id="MFH8589873.1"/>
    </source>
</evidence>
<accession>A0ABW7RR51</accession>
<proteinExistence type="predicted"/>
<protein>
    <submittedName>
        <fullName evidence="1">Uncharacterized protein</fullName>
    </submittedName>
</protein>
<dbReference type="RefSeq" id="WP_397676904.1">
    <property type="nucleotide sequence ID" value="NZ_JBIRGH010000037.1"/>
</dbReference>
<comment type="caution">
    <text evidence="1">The sequence shown here is derived from an EMBL/GenBank/DDBJ whole genome shotgun (WGS) entry which is preliminary data.</text>
</comment>
<dbReference type="Proteomes" id="UP001610990">
    <property type="component" value="Unassembled WGS sequence"/>
</dbReference>
<reference evidence="1 2" key="1">
    <citation type="submission" date="2024-10" db="EMBL/GenBank/DDBJ databases">
        <title>The Natural Products Discovery Center: Release of the First 8490 Sequenced Strains for Exploring Actinobacteria Biosynthetic Diversity.</title>
        <authorList>
            <person name="Kalkreuter E."/>
            <person name="Kautsar S.A."/>
            <person name="Yang D."/>
            <person name="Bader C.D."/>
            <person name="Teijaro C.N."/>
            <person name="Fluegel L."/>
            <person name="Davis C.M."/>
            <person name="Simpson J.R."/>
            <person name="Lauterbach L."/>
            <person name="Steele A.D."/>
            <person name="Gui C."/>
            <person name="Meng S."/>
            <person name="Li G."/>
            <person name="Viehrig K."/>
            <person name="Ye F."/>
            <person name="Su P."/>
            <person name="Kiefer A.F."/>
            <person name="Nichols A."/>
            <person name="Cepeda A.J."/>
            <person name="Yan W."/>
            <person name="Fan B."/>
            <person name="Jiang Y."/>
            <person name="Adhikari A."/>
            <person name="Zheng C.-J."/>
            <person name="Schuster L."/>
            <person name="Cowan T.M."/>
            <person name="Smanski M.J."/>
            <person name="Chevrette M.G."/>
            <person name="De Carvalho L.P.S."/>
            <person name="Shen B."/>
        </authorList>
    </citation>
    <scope>NUCLEOTIDE SEQUENCE [LARGE SCALE GENOMIC DNA]</scope>
    <source>
        <strain evidence="1 2">NPDC018013</strain>
    </source>
</reference>